<accession>A0A6J5NZ14</accession>
<proteinExistence type="predicted"/>
<reference evidence="1" key="1">
    <citation type="submission" date="2020-04" db="EMBL/GenBank/DDBJ databases">
        <authorList>
            <person name="Chiriac C."/>
            <person name="Salcher M."/>
            <person name="Ghai R."/>
            <person name="Kavagutti S V."/>
        </authorList>
    </citation>
    <scope>NUCLEOTIDE SEQUENCE</scope>
</reference>
<evidence type="ECO:0000313" key="1">
    <source>
        <dbReference type="EMBL" id="CAB4164323.1"/>
    </source>
</evidence>
<sequence>MSLLKTFVLKTDNDAQALWGFLKNNWRPMAEANTPLAVTVADYKAIRSKEQNAQYWHWLSQIAENGWYKGKQYTKDDWHRGFGELFLPKRDSPLGPARPVSTSELKVSDFSVYLDEVGKWAAENLGVVCE</sequence>
<dbReference type="Gene3D" id="1.10.3790.10">
    <property type="entry name" value="NinB"/>
    <property type="match status" value="1"/>
</dbReference>
<organism evidence="1">
    <name type="scientific">uncultured Caudovirales phage</name>
    <dbReference type="NCBI Taxonomy" id="2100421"/>
    <lineage>
        <taxon>Viruses</taxon>
        <taxon>Duplodnaviria</taxon>
        <taxon>Heunggongvirae</taxon>
        <taxon>Uroviricota</taxon>
        <taxon>Caudoviricetes</taxon>
        <taxon>Peduoviridae</taxon>
        <taxon>Maltschvirus</taxon>
        <taxon>Maltschvirus maltsch</taxon>
    </lineage>
</organism>
<dbReference type="InterPro" id="IPR036619">
    <property type="entry name" value="NinB_sf"/>
</dbReference>
<dbReference type="InterPro" id="IPR008711">
    <property type="entry name" value="Recombinase_NinB"/>
</dbReference>
<dbReference type="Pfam" id="PF05772">
    <property type="entry name" value="NinB"/>
    <property type="match status" value="1"/>
</dbReference>
<name>A0A6J5NZ14_9CAUD</name>
<dbReference type="SUPFAM" id="SSF103370">
    <property type="entry name" value="NinB"/>
    <property type="match status" value="1"/>
</dbReference>
<protein>
    <submittedName>
        <fullName evidence="1">Recombinase NinB</fullName>
    </submittedName>
</protein>
<dbReference type="EMBL" id="LR796765">
    <property type="protein sequence ID" value="CAB4164323.1"/>
    <property type="molecule type" value="Genomic_DNA"/>
</dbReference>
<gene>
    <name evidence="1" type="ORF">UFOVP826_23</name>
</gene>